<dbReference type="EMBL" id="SOML01000008">
    <property type="protein sequence ID" value="TFD95458.1"/>
    <property type="molecule type" value="Genomic_DNA"/>
</dbReference>
<dbReference type="RefSeq" id="WP_134436884.1">
    <property type="nucleotide sequence ID" value="NZ_SOML01000008.1"/>
</dbReference>
<comment type="caution">
    <text evidence="1">The sequence shown here is derived from an EMBL/GenBank/DDBJ whole genome shotgun (WGS) entry which is preliminary data.</text>
</comment>
<dbReference type="OrthoDB" id="994869at2"/>
<reference evidence="1 2" key="1">
    <citation type="submission" date="2019-03" db="EMBL/GenBank/DDBJ databases">
        <title>San Antonio Military Medical Center submission to MRSN (WRAIR), pending publication.</title>
        <authorList>
            <person name="Blyth D.M."/>
            <person name="Mccarthy S.L."/>
            <person name="Schall S.E."/>
            <person name="Stam J.A."/>
            <person name="Ong A.C."/>
            <person name="Mcgann P.T."/>
        </authorList>
    </citation>
    <scope>NUCLEOTIDE SEQUENCE [LARGE SCALE GENOMIC DNA]</scope>
    <source>
        <strain evidence="1 2">MRSN571793</strain>
    </source>
</reference>
<organism evidence="1 2">
    <name type="scientific">Dysgonomonas capnocytophagoides</name>
    <dbReference type="NCBI Taxonomy" id="45254"/>
    <lineage>
        <taxon>Bacteria</taxon>
        <taxon>Pseudomonadati</taxon>
        <taxon>Bacteroidota</taxon>
        <taxon>Bacteroidia</taxon>
        <taxon>Bacteroidales</taxon>
        <taxon>Dysgonomonadaceae</taxon>
        <taxon>Dysgonomonas</taxon>
    </lineage>
</organism>
<dbReference type="Proteomes" id="UP000297861">
    <property type="component" value="Unassembled WGS sequence"/>
</dbReference>
<sequence>MMKNNRHSPMLDLFLKSFNPQEYTSFDYIKNFILDLVDYPHNLLEIEYAIHAMLEKVNFIECECTSNDLGEKFDIVEILSNKGYKTIDYYFNNFEYPKAISKLVDLRLLYEGRLLELATVSIFNVVYENQIACINDRLHRLWILQREQIKAKTYNRQGKQYDSLRHQTLDIIDAIGSYMVYPKSDADNILSHIGVAYDDSFMYRMEVLLSDCYIDHNGDCGIPFIYIKNSNIEIDILTKELIDRNLKSIQFGSNSIILTSYLDSSAINDVILLEEKIYLLFNNFNSEISKVHIHTFISTLQKKNIHEFGYGEAIYVRTLLIETIKANKDLNRKFILLLYFLKYDKDLSTDIFCVRNVTKFIEVLSDYFPESTSLSYDSIKSYLTRKDRVSKNFKDFGLEVGNICHFSSDFIEKHRTLLNSVE</sequence>
<accession>A0A4Y8L366</accession>
<keyword evidence="2" id="KW-1185">Reference proteome</keyword>
<evidence type="ECO:0000313" key="1">
    <source>
        <dbReference type="EMBL" id="TFD95458.1"/>
    </source>
</evidence>
<evidence type="ECO:0000313" key="2">
    <source>
        <dbReference type="Proteomes" id="UP000297861"/>
    </source>
</evidence>
<proteinExistence type="predicted"/>
<name>A0A4Y8L366_9BACT</name>
<dbReference type="AlphaFoldDB" id="A0A4Y8L366"/>
<protein>
    <submittedName>
        <fullName evidence="1">Uncharacterized protein</fullName>
    </submittedName>
</protein>
<gene>
    <name evidence="1" type="ORF">E2605_13685</name>
</gene>